<organism evidence="2 3">
    <name type="scientific">Novosphingobium mangrovi</name>
    <name type="common">ex Huang et al. 2023</name>
    <dbReference type="NCBI Taxonomy" id="2976432"/>
    <lineage>
        <taxon>Bacteria</taxon>
        <taxon>Pseudomonadati</taxon>
        <taxon>Pseudomonadota</taxon>
        <taxon>Alphaproteobacteria</taxon>
        <taxon>Sphingomonadales</taxon>
        <taxon>Sphingomonadaceae</taxon>
        <taxon>Novosphingobium</taxon>
    </lineage>
</organism>
<protein>
    <submittedName>
        <fullName evidence="2">Right-handed parallel beta-helix repeat-containing protein</fullName>
    </submittedName>
</protein>
<evidence type="ECO:0000313" key="2">
    <source>
        <dbReference type="EMBL" id="MCT2398543.1"/>
    </source>
</evidence>
<dbReference type="Pfam" id="PF13229">
    <property type="entry name" value="Beta_helix"/>
    <property type="match status" value="1"/>
</dbReference>
<gene>
    <name evidence="2" type="ORF">NZK81_03175</name>
</gene>
<sequence length="319" mass="34035">MDIIDLGGAVLDAPQLKSGRLYRNGSIRYATAIGAEDLGLDRVTIITGQGDGLLARSIRNAQVTDCEVVSDGVPKDSTRGLFFYNGEGITIERLTVRRARMGVVLRQITGGRISASDFSGISEDAVRLVSCSDVAIVDSDFHDFAADEEIGGTGLHPDSIQLFTDGAVPNRSITIEGNRMWQGAGSKFPGPFARYYADKPSPEKLIIRRNIILSRVGNGIVAAGSGEVTDNFVAGYADGPVCKISFAEDWNGPVTGNRAQHYVDKVKGFQAGWAPAGNEIIDPVADESMIDGWRAAPKPVLPAGLTNEMLAFLDARYGA</sequence>
<proteinExistence type="predicted"/>
<keyword evidence="3" id="KW-1185">Reference proteome</keyword>
<dbReference type="InterPro" id="IPR012334">
    <property type="entry name" value="Pectin_lyas_fold"/>
</dbReference>
<dbReference type="InterPro" id="IPR039448">
    <property type="entry name" value="Beta_helix"/>
</dbReference>
<evidence type="ECO:0000313" key="3">
    <source>
        <dbReference type="Proteomes" id="UP001165583"/>
    </source>
</evidence>
<name>A0ABT2I160_9SPHN</name>
<dbReference type="InterPro" id="IPR011050">
    <property type="entry name" value="Pectin_lyase_fold/virulence"/>
</dbReference>
<dbReference type="RefSeq" id="WP_260043728.1">
    <property type="nucleotide sequence ID" value="NZ_JANZXA010000001.1"/>
</dbReference>
<dbReference type="Proteomes" id="UP001165583">
    <property type="component" value="Unassembled WGS sequence"/>
</dbReference>
<feature type="domain" description="Right handed beta helix" evidence="1">
    <location>
        <begin position="40"/>
        <end position="144"/>
    </location>
</feature>
<comment type="caution">
    <text evidence="2">The sequence shown here is derived from an EMBL/GenBank/DDBJ whole genome shotgun (WGS) entry which is preliminary data.</text>
</comment>
<dbReference type="Gene3D" id="2.160.20.10">
    <property type="entry name" value="Single-stranded right-handed beta-helix, Pectin lyase-like"/>
    <property type="match status" value="1"/>
</dbReference>
<dbReference type="EMBL" id="JANZXA010000001">
    <property type="protein sequence ID" value="MCT2398543.1"/>
    <property type="molecule type" value="Genomic_DNA"/>
</dbReference>
<reference evidence="2" key="1">
    <citation type="submission" date="2022-09" db="EMBL/GenBank/DDBJ databases">
        <title>Novosphingobium sp. Nov., a polycyclic aromatic hydrocarbon-degrading bacterium isolated form mangrove sediments in HongKong.</title>
        <authorList>
            <person name="Hu Z."/>
        </authorList>
    </citation>
    <scope>NUCLEOTIDE SEQUENCE</scope>
    <source>
        <strain evidence="2">HK4-1</strain>
    </source>
</reference>
<accession>A0ABT2I160</accession>
<dbReference type="SUPFAM" id="SSF51126">
    <property type="entry name" value="Pectin lyase-like"/>
    <property type="match status" value="1"/>
</dbReference>
<evidence type="ECO:0000259" key="1">
    <source>
        <dbReference type="Pfam" id="PF13229"/>
    </source>
</evidence>